<evidence type="ECO:0000256" key="2">
    <source>
        <dbReference type="ARBA" id="ARBA00022448"/>
    </source>
</evidence>
<dbReference type="GO" id="GO:0012505">
    <property type="term" value="C:endomembrane system"/>
    <property type="evidence" value="ECO:0007669"/>
    <property type="project" value="UniProtKB-SubCell"/>
</dbReference>
<comment type="caution">
    <text evidence="9">The sequence shown here is derived from an EMBL/GenBank/DDBJ whole genome shotgun (WGS) entry which is preliminary data.</text>
</comment>
<dbReference type="Proteomes" id="UP001139971">
    <property type="component" value="Unassembled WGS sequence"/>
</dbReference>
<feature type="transmembrane region" description="Helical" evidence="8">
    <location>
        <begin position="59"/>
        <end position="77"/>
    </location>
</feature>
<accession>A0A9X3YR50</accession>
<feature type="transmembrane region" description="Helical" evidence="8">
    <location>
        <begin position="135"/>
        <end position="156"/>
    </location>
</feature>
<evidence type="ECO:0000313" key="9">
    <source>
        <dbReference type="EMBL" id="MDC8015558.1"/>
    </source>
</evidence>
<keyword evidence="6 8" id="KW-1133">Transmembrane helix</keyword>
<reference evidence="9" key="1">
    <citation type="submission" date="2023-02" db="EMBL/GenBank/DDBJ databases">
        <title>Tahibacter soli sp. nov. isolated from soil.</title>
        <authorList>
            <person name="Baek J.H."/>
            <person name="Lee J.K."/>
            <person name="Choi D.G."/>
            <person name="Jeon C.O."/>
        </authorList>
    </citation>
    <scope>NUCLEOTIDE SEQUENCE</scope>
    <source>
        <strain evidence="9">BL</strain>
    </source>
</reference>
<evidence type="ECO:0000256" key="8">
    <source>
        <dbReference type="SAM" id="Phobius"/>
    </source>
</evidence>
<dbReference type="InterPro" id="IPR003667">
    <property type="entry name" value="NqrDE/RnfAE"/>
</dbReference>
<gene>
    <name evidence="9" type="ORF">OD750_023780</name>
</gene>
<dbReference type="AlphaFoldDB" id="A0A9X3YR50"/>
<keyword evidence="3" id="KW-0997">Cell inner membrane</keyword>
<protein>
    <submittedName>
        <fullName evidence="9">Rnf-Nqr domain containing protein</fullName>
    </submittedName>
</protein>
<keyword evidence="7 8" id="KW-0472">Membrane</keyword>
<proteinExistence type="predicted"/>
<dbReference type="RefSeq" id="WP_263545186.1">
    <property type="nucleotide sequence ID" value="NZ_JAOVZO020000020.1"/>
</dbReference>
<name>A0A9X3YR50_9GAMM</name>
<dbReference type="Pfam" id="PF02508">
    <property type="entry name" value="Rnf-Nqr"/>
    <property type="match status" value="1"/>
</dbReference>
<organism evidence="9 10">
    <name type="scientific">Tahibacter soli</name>
    <dbReference type="NCBI Taxonomy" id="2983605"/>
    <lineage>
        <taxon>Bacteria</taxon>
        <taxon>Pseudomonadati</taxon>
        <taxon>Pseudomonadota</taxon>
        <taxon>Gammaproteobacteria</taxon>
        <taxon>Lysobacterales</taxon>
        <taxon>Rhodanobacteraceae</taxon>
        <taxon>Tahibacter</taxon>
    </lineage>
</organism>
<keyword evidence="4 8" id="KW-0812">Transmembrane</keyword>
<keyword evidence="2" id="KW-0813">Transport</keyword>
<keyword evidence="3" id="KW-1003">Cell membrane</keyword>
<evidence type="ECO:0000256" key="4">
    <source>
        <dbReference type="ARBA" id="ARBA00022692"/>
    </source>
</evidence>
<sequence length="168" mass="16752">MNEIHRDHALLLGALPLAAVATDAGRAAGLAAAVVVASLIAMALAAATRVAARGAIGMPAFALVLATAVGVAGLALAAWRYPLYRPIAAALPLVVANVAWLARCRDAPLAAWRGPVLVALLVLVVGVLRDAPLPAALATLAATPAGIFILLALGLAARQALTRESAAA</sequence>
<feature type="transmembrane region" description="Helical" evidence="8">
    <location>
        <begin position="109"/>
        <end position="129"/>
    </location>
</feature>
<evidence type="ECO:0000256" key="1">
    <source>
        <dbReference type="ARBA" id="ARBA00004127"/>
    </source>
</evidence>
<dbReference type="GO" id="GO:0016020">
    <property type="term" value="C:membrane"/>
    <property type="evidence" value="ECO:0007669"/>
    <property type="project" value="InterPro"/>
</dbReference>
<dbReference type="EMBL" id="JAOVZO020000020">
    <property type="protein sequence ID" value="MDC8015558.1"/>
    <property type="molecule type" value="Genomic_DNA"/>
</dbReference>
<keyword evidence="5" id="KW-1278">Translocase</keyword>
<evidence type="ECO:0000256" key="7">
    <source>
        <dbReference type="ARBA" id="ARBA00023136"/>
    </source>
</evidence>
<keyword evidence="10" id="KW-1185">Reference proteome</keyword>
<comment type="subcellular location">
    <subcellularLocation>
        <location evidence="1">Endomembrane system</location>
        <topology evidence="1">Multi-pass membrane protein</topology>
    </subcellularLocation>
</comment>
<evidence type="ECO:0000256" key="5">
    <source>
        <dbReference type="ARBA" id="ARBA00022967"/>
    </source>
</evidence>
<evidence type="ECO:0000256" key="3">
    <source>
        <dbReference type="ARBA" id="ARBA00022519"/>
    </source>
</evidence>
<feature type="transmembrane region" description="Helical" evidence="8">
    <location>
        <begin position="31"/>
        <end position="52"/>
    </location>
</feature>
<evidence type="ECO:0000256" key="6">
    <source>
        <dbReference type="ARBA" id="ARBA00022989"/>
    </source>
</evidence>
<feature type="transmembrane region" description="Helical" evidence="8">
    <location>
        <begin position="83"/>
        <end position="102"/>
    </location>
</feature>
<evidence type="ECO:0000313" key="10">
    <source>
        <dbReference type="Proteomes" id="UP001139971"/>
    </source>
</evidence>